<evidence type="ECO:0000256" key="2">
    <source>
        <dbReference type="ARBA" id="ARBA00022643"/>
    </source>
</evidence>
<dbReference type="Gene3D" id="3.20.20.30">
    <property type="entry name" value="Luciferase-like domain"/>
    <property type="match status" value="1"/>
</dbReference>
<dbReference type="GO" id="GO:0016705">
    <property type="term" value="F:oxidoreductase activity, acting on paired donors, with incorporation or reduction of molecular oxygen"/>
    <property type="evidence" value="ECO:0007669"/>
    <property type="project" value="InterPro"/>
</dbReference>
<evidence type="ECO:0000256" key="6">
    <source>
        <dbReference type="PIRSR" id="PIRSR000337-1"/>
    </source>
</evidence>
<keyword evidence="3" id="KW-0560">Oxidoreductase</keyword>
<reference evidence="8" key="1">
    <citation type="journal article" date="2014" name="Int. J. Syst. Evol. Microbiol.">
        <title>Complete genome sequence of Corynebacterium casei LMG S-19264T (=DSM 44701T), isolated from a smear-ripened cheese.</title>
        <authorList>
            <consortium name="US DOE Joint Genome Institute (JGI-PGF)"/>
            <person name="Walter F."/>
            <person name="Albersmeier A."/>
            <person name="Kalinowski J."/>
            <person name="Ruckert C."/>
        </authorList>
    </citation>
    <scope>NUCLEOTIDE SEQUENCE</scope>
    <source>
        <strain evidence="8">CGMCC 1.3617</strain>
    </source>
</reference>
<dbReference type="Proteomes" id="UP000661507">
    <property type="component" value="Unassembled WGS sequence"/>
</dbReference>
<feature type="domain" description="Luciferase-like" evidence="7">
    <location>
        <begin position="17"/>
        <end position="377"/>
    </location>
</feature>
<dbReference type="InterPro" id="IPR016215">
    <property type="entry name" value="NTA_MOA"/>
</dbReference>
<dbReference type="CDD" id="cd01095">
    <property type="entry name" value="Nitrilotriacetate_monoxgenase"/>
    <property type="match status" value="1"/>
</dbReference>
<feature type="binding site" evidence="6">
    <location>
        <position position="92"/>
    </location>
    <ligand>
        <name>FMN</name>
        <dbReference type="ChEBI" id="CHEBI:58210"/>
    </ligand>
</feature>
<keyword evidence="9" id="KW-1185">Reference proteome</keyword>
<dbReference type="InterPro" id="IPR051260">
    <property type="entry name" value="Diverse_substr_monoxygenases"/>
</dbReference>
<dbReference type="NCBIfam" id="TIGR03860">
    <property type="entry name" value="FMN_nitrolo"/>
    <property type="match status" value="1"/>
</dbReference>
<protein>
    <submittedName>
        <fullName evidence="8">Monooxygenase</fullName>
    </submittedName>
</protein>
<evidence type="ECO:0000256" key="4">
    <source>
        <dbReference type="ARBA" id="ARBA00023033"/>
    </source>
</evidence>
<proteinExistence type="inferred from homology"/>
<comment type="caution">
    <text evidence="8">The sequence shown here is derived from an EMBL/GenBank/DDBJ whole genome shotgun (WGS) entry which is preliminary data.</text>
</comment>
<keyword evidence="2 6" id="KW-0288">FMN</keyword>
<evidence type="ECO:0000256" key="3">
    <source>
        <dbReference type="ARBA" id="ARBA00023002"/>
    </source>
</evidence>
<dbReference type="AlphaFoldDB" id="A0A917NN42"/>
<evidence type="ECO:0000256" key="1">
    <source>
        <dbReference type="ARBA" id="ARBA00022630"/>
    </source>
</evidence>
<dbReference type="PIRSF" id="PIRSF000337">
    <property type="entry name" value="NTA_MOA"/>
    <property type="match status" value="1"/>
</dbReference>
<keyword evidence="1 6" id="KW-0285">Flavoprotein</keyword>
<gene>
    <name evidence="8" type="ORF">GCM10011320_20270</name>
</gene>
<dbReference type="SUPFAM" id="SSF51679">
    <property type="entry name" value="Bacterial luciferase-like"/>
    <property type="match status" value="1"/>
</dbReference>
<reference evidence="8" key="2">
    <citation type="submission" date="2020-09" db="EMBL/GenBank/DDBJ databases">
        <authorList>
            <person name="Sun Q."/>
            <person name="Zhou Y."/>
        </authorList>
    </citation>
    <scope>NUCLEOTIDE SEQUENCE</scope>
    <source>
        <strain evidence="8">CGMCC 1.3617</strain>
    </source>
</reference>
<dbReference type="PANTHER" id="PTHR30011:SF16">
    <property type="entry name" value="C2H2 FINGER DOMAIN TRANSCRIPTION FACTOR (EUROFUNG)-RELATED"/>
    <property type="match status" value="1"/>
</dbReference>
<evidence type="ECO:0000256" key="5">
    <source>
        <dbReference type="ARBA" id="ARBA00033748"/>
    </source>
</evidence>
<comment type="similarity">
    <text evidence="5">Belongs to the NtaA/SnaA/DszA monooxygenase family.</text>
</comment>
<dbReference type="InterPro" id="IPR011251">
    <property type="entry name" value="Luciferase-like_dom"/>
</dbReference>
<feature type="binding site" evidence="6">
    <location>
        <position position="55"/>
    </location>
    <ligand>
        <name>FMN</name>
        <dbReference type="ChEBI" id="CHEBI:58210"/>
    </ligand>
</feature>
<dbReference type="InterPro" id="IPR036661">
    <property type="entry name" value="Luciferase-like_sf"/>
</dbReference>
<evidence type="ECO:0000259" key="7">
    <source>
        <dbReference type="Pfam" id="PF00296"/>
    </source>
</evidence>
<evidence type="ECO:0000313" key="8">
    <source>
        <dbReference type="EMBL" id="GGJ13014.1"/>
    </source>
</evidence>
<dbReference type="EMBL" id="BMKW01000004">
    <property type="protein sequence ID" value="GGJ13014.1"/>
    <property type="molecule type" value="Genomic_DNA"/>
</dbReference>
<evidence type="ECO:0000313" key="9">
    <source>
        <dbReference type="Proteomes" id="UP000661507"/>
    </source>
</evidence>
<name>A0A917NN42_9PROT</name>
<dbReference type="RefSeq" id="WP_188966921.1">
    <property type="nucleotide sequence ID" value="NZ_BMKW01000004.1"/>
</dbReference>
<organism evidence="8 9">
    <name type="scientific">Neoroseomonas lacus</name>
    <dbReference type="NCBI Taxonomy" id="287609"/>
    <lineage>
        <taxon>Bacteria</taxon>
        <taxon>Pseudomonadati</taxon>
        <taxon>Pseudomonadota</taxon>
        <taxon>Alphaproteobacteria</taxon>
        <taxon>Acetobacterales</taxon>
        <taxon>Acetobacteraceae</taxon>
        <taxon>Neoroseomonas</taxon>
    </lineage>
</organism>
<dbReference type="Pfam" id="PF00296">
    <property type="entry name" value="Bac_luciferase"/>
    <property type="match status" value="1"/>
</dbReference>
<feature type="binding site" evidence="6">
    <location>
        <position position="216"/>
    </location>
    <ligand>
        <name>FMN</name>
        <dbReference type="ChEBI" id="CHEBI:58210"/>
    </ligand>
</feature>
<sequence>MARQMHLGLFILGTGSHVAGWRYPGAVDSFQDMAAIRAIAREAERGRFDMIFMGDNLYADPGAHPSYTVRLEPLTMLAALAGSTTHIGLGATVATTYSDPFTVARAFASLDHISGGRAAWNAVTGASPQAAPNFGKLHPNHAERYAIAGEFVDVVRGLWDCWADDAIVADRATGVYVDPARLRRLDHAGPHFAVQGPLNIGRSPQGRPVVLQAGGSAPGLDLAARTADVVFSVVQDFDEARAQYATLKALLPRHGRRAADVTVLPGVMPVVGRTEREAFDRLATLQGFIDSRNALQLLSDRFGTDMSAYDLDGPVPDLPLPDTYHSFSRAVLNKARREGMSLRDVYNLIAAARGHWVLCGSAETIADTLQAWFEGGAADGFNIMPPWFMEGFTDFVDLVVPILQARGLFRREYAGPMLRDQLGLARPERV</sequence>
<accession>A0A917NN42</accession>
<dbReference type="GO" id="GO:0004497">
    <property type="term" value="F:monooxygenase activity"/>
    <property type="evidence" value="ECO:0007669"/>
    <property type="project" value="UniProtKB-KW"/>
</dbReference>
<feature type="binding site" evidence="6">
    <location>
        <position position="145"/>
    </location>
    <ligand>
        <name>FMN</name>
        <dbReference type="ChEBI" id="CHEBI:58210"/>
    </ligand>
</feature>
<dbReference type="PANTHER" id="PTHR30011">
    <property type="entry name" value="ALKANESULFONATE MONOOXYGENASE-RELATED"/>
    <property type="match status" value="1"/>
</dbReference>
<feature type="binding site" evidence="6">
    <location>
        <position position="141"/>
    </location>
    <ligand>
        <name>FMN</name>
        <dbReference type="ChEBI" id="CHEBI:58210"/>
    </ligand>
</feature>
<keyword evidence="4 8" id="KW-0503">Monooxygenase</keyword>